<evidence type="ECO:0000313" key="1">
    <source>
        <dbReference type="EMBL" id="PWL16473.1"/>
    </source>
</evidence>
<keyword evidence="2" id="KW-1185">Reference proteome</keyword>
<organism evidence="1 2">
    <name type="scientific">Falsochrobactrum shanghaiense</name>
    <dbReference type="NCBI Taxonomy" id="2201899"/>
    <lineage>
        <taxon>Bacteria</taxon>
        <taxon>Pseudomonadati</taxon>
        <taxon>Pseudomonadota</taxon>
        <taxon>Alphaproteobacteria</taxon>
        <taxon>Hyphomicrobiales</taxon>
        <taxon>Brucellaceae</taxon>
        <taxon>Falsochrobactrum</taxon>
    </lineage>
</organism>
<dbReference type="PANTHER" id="PTHR31793:SF2">
    <property type="entry name" value="BLR1345 PROTEIN"/>
    <property type="match status" value="1"/>
</dbReference>
<dbReference type="InterPro" id="IPR050563">
    <property type="entry name" value="4-hydroxybenzoyl-CoA_TE"/>
</dbReference>
<sequence length="280" mass="30893">MLTLEKTGARQTYSGLVRPWECDENEHLNLTFYIRAFQYASEALAADVLRANPGAASASLRHMRFHRELRVSQTFAIDSAVIRGGEHNGRILHLLRSNGHICASALDLPGFSTEKVPVLGVAEVLPSFTRGLSSAPSSMSSSQCDPRTMMPLNLGVVRPHELDHVGQLQMHEIFSYCTLASLHILGDIVGLSPEWKKVSGCTHMGVEVKITRHRECKAGDVLSSRSWLASVGEKSLVLRHCVYDHLGSPVASVEQVLVIVDFKERRVVPVPLFVRAYLST</sequence>
<dbReference type="RefSeq" id="WP_109707855.1">
    <property type="nucleotide sequence ID" value="NZ_QGDB01000009.1"/>
</dbReference>
<dbReference type="AlphaFoldDB" id="A0A316JBU2"/>
<dbReference type="PANTHER" id="PTHR31793">
    <property type="entry name" value="4-HYDROXYBENZOYL-COA THIOESTERASE FAMILY MEMBER"/>
    <property type="match status" value="1"/>
</dbReference>
<evidence type="ECO:0008006" key="3">
    <source>
        <dbReference type="Google" id="ProtNLM"/>
    </source>
</evidence>
<dbReference type="SUPFAM" id="SSF54637">
    <property type="entry name" value="Thioesterase/thiol ester dehydrase-isomerase"/>
    <property type="match status" value="2"/>
</dbReference>
<dbReference type="Gene3D" id="3.10.129.10">
    <property type="entry name" value="Hotdog Thioesterase"/>
    <property type="match status" value="2"/>
</dbReference>
<protein>
    <recommendedName>
        <fullName evidence="3">Thioesterase</fullName>
    </recommendedName>
</protein>
<dbReference type="CDD" id="cd00586">
    <property type="entry name" value="4HBT"/>
    <property type="match status" value="1"/>
</dbReference>
<dbReference type="Pfam" id="PF13279">
    <property type="entry name" value="4HBT_2"/>
    <property type="match status" value="2"/>
</dbReference>
<dbReference type="GO" id="GO:0047617">
    <property type="term" value="F:fatty acyl-CoA hydrolase activity"/>
    <property type="evidence" value="ECO:0007669"/>
    <property type="project" value="TreeGrafter"/>
</dbReference>
<evidence type="ECO:0000313" key="2">
    <source>
        <dbReference type="Proteomes" id="UP000245865"/>
    </source>
</evidence>
<accession>A0A316JBU2</accession>
<dbReference type="EMBL" id="QGDB01000009">
    <property type="protein sequence ID" value="PWL16473.1"/>
    <property type="molecule type" value="Genomic_DNA"/>
</dbReference>
<dbReference type="OrthoDB" id="7597365at2"/>
<proteinExistence type="predicted"/>
<reference evidence="1 2" key="1">
    <citation type="submission" date="2018-05" db="EMBL/GenBank/DDBJ databases">
        <title>Comparative genomic sequence analysis between strain HN4 and CCM 8460T (Falsochrobactrum ovis) will provide more evidence to prove that HN4 is a new species of Falsochrobactrum.</title>
        <authorList>
            <person name="Lyu W."/>
            <person name="Sun L."/>
            <person name="Yao L."/>
        </authorList>
    </citation>
    <scope>NUCLEOTIDE SEQUENCE [LARGE SCALE GENOMIC DNA]</scope>
    <source>
        <strain evidence="1 2">HN4</strain>
    </source>
</reference>
<dbReference type="Proteomes" id="UP000245865">
    <property type="component" value="Unassembled WGS sequence"/>
</dbReference>
<comment type="caution">
    <text evidence="1">The sequence shown here is derived from an EMBL/GenBank/DDBJ whole genome shotgun (WGS) entry which is preliminary data.</text>
</comment>
<name>A0A316JBU2_9HYPH</name>
<gene>
    <name evidence="1" type="ORF">DKP76_16905</name>
</gene>
<dbReference type="InterPro" id="IPR029069">
    <property type="entry name" value="HotDog_dom_sf"/>
</dbReference>